<gene>
    <name evidence="1" type="ORF">GQF42_00445</name>
</gene>
<accession>A0A6I6MRE0</accession>
<protein>
    <submittedName>
        <fullName evidence="1">Uncharacterized protein</fullName>
    </submittedName>
</protein>
<dbReference type="AlphaFoldDB" id="A0A6I6MRE0"/>
<evidence type="ECO:0000313" key="1">
    <source>
        <dbReference type="EMBL" id="QHA02042.1"/>
    </source>
</evidence>
<dbReference type="KEGG" id="sbro:GQF42_00445"/>
<evidence type="ECO:0000313" key="2">
    <source>
        <dbReference type="Proteomes" id="UP000436138"/>
    </source>
</evidence>
<dbReference type="Proteomes" id="UP000436138">
    <property type="component" value="Chromosome"/>
</dbReference>
<dbReference type="RefSeq" id="WP_158916688.1">
    <property type="nucleotide sequence ID" value="NZ_CP047020.1"/>
</dbReference>
<name>A0A6I6MRE0_9ACTN</name>
<proteinExistence type="predicted"/>
<sequence length="73" mass="8054">MTEIPQVVVYPPADDGGRRVRVGSRFVGMAYTLYDIVEFLNRTGSQDVDPEDVASADWVEWRGSGPDVWAPPG</sequence>
<keyword evidence="2" id="KW-1185">Reference proteome</keyword>
<organism evidence="1 2">
    <name type="scientific">Streptomyces broussonetiae</name>
    <dbReference type="NCBI Taxonomy" id="2686304"/>
    <lineage>
        <taxon>Bacteria</taxon>
        <taxon>Bacillati</taxon>
        <taxon>Actinomycetota</taxon>
        <taxon>Actinomycetes</taxon>
        <taxon>Kitasatosporales</taxon>
        <taxon>Streptomycetaceae</taxon>
        <taxon>Streptomyces</taxon>
    </lineage>
</organism>
<reference evidence="1 2" key="1">
    <citation type="submission" date="2019-12" db="EMBL/GenBank/DDBJ databases">
        <title>Streptomyces sp. strain T44 isolated from rhizosphere soil of Broussonetia papyrifera.</title>
        <authorList>
            <person name="Mo P."/>
        </authorList>
    </citation>
    <scope>NUCLEOTIDE SEQUENCE [LARGE SCALE GENOMIC DNA]</scope>
    <source>
        <strain evidence="1 2">T44</strain>
    </source>
</reference>
<dbReference type="EMBL" id="CP047020">
    <property type="protein sequence ID" value="QHA02042.1"/>
    <property type="molecule type" value="Genomic_DNA"/>
</dbReference>